<reference evidence="1" key="1">
    <citation type="submission" date="2022-03" db="EMBL/GenBank/DDBJ databases">
        <authorList>
            <person name="Sayadi A."/>
        </authorList>
    </citation>
    <scope>NUCLEOTIDE SEQUENCE</scope>
</reference>
<protein>
    <submittedName>
        <fullName evidence="1">Uncharacterized protein</fullName>
    </submittedName>
</protein>
<comment type="caution">
    <text evidence="1">The sequence shown here is derived from an EMBL/GenBank/DDBJ whole genome shotgun (WGS) entry which is preliminary data.</text>
</comment>
<dbReference type="AlphaFoldDB" id="A0A9P0PM95"/>
<gene>
    <name evidence="1" type="ORF">ACAOBT_LOCUS19166</name>
</gene>
<dbReference type="EMBL" id="CAKOFQ010007068">
    <property type="protein sequence ID" value="CAH1989665.1"/>
    <property type="molecule type" value="Genomic_DNA"/>
</dbReference>
<accession>A0A9P0PM95</accession>
<organism evidence="1 2">
    <name type="scientific">Acanthoscelides obtectus</name>
    <name type="common">Bean weevil</name>
    <name type="synonym">Bruchus obtectus</name>
    <dbReference type="NCBI Taxonomy" id="200917"/>
    <lineage>
        <taxon>Eukaryota</taxon>
        <taxon>Metazoa</taxon>
        <taxon>Ecdysozoa</taxon>
        <taxon>Arthropoda</taxon>
        <taxon>Hexapoda</taxon>
        <taxon>Insecta</taxon>
        <taxon>Pterygota</taxon>
        <taxon>Neoptera</taxon>
        <taxon>Endopterygota</taxon>
        <taxon>Coleoptera</taxon>
        <taxon>Polyphaga</taxon>
        <taxon>Cucujiformia</taxon>
        <taxon>Chrysomeloidea</taxon>
        <taxon>Chrysomelidae</taxon>
        <taxon>Bruchinae</taxon>
        <taxon>Bruchini</taxon>
        <taxon>Acanthoscelides</taxon>
    </lineage>
</organism>
<keyword evidence="2" id="KW-1185">Reference proteome</keyword>
<evidence type="ECO:0000313" key="2">
    <source>
        <dbReference type="Proteomes" id="UP001152888"/>
    </source>
</evidence>
<name>A0A9P0PM95_ACAOB</name>
<dbReference type="Proteomes" id="UP001152888">
    <property type="component" value="Unassembled WGS sequence"/>
</dbReference>
<proteinExistence type="predicted"/>
<sequence>MCSCGYKNPLCQIFGKIVTRLKMSRNPIVRRKKRGYCCIPKSMIYCLNGFNKSMLIIFQ</sequence>
<evidence type="ECO:0000313" key="1">
    <source>
        <dbReference type="EMBL" id="CAH1989665.1"/>
    </source>
</evidence>